<dbReference type="PROSITE" id="PS01265">
    <property type="entry name" value="TPX"/>
    <property type="match status" value="1"/>
</dbReference>
<feature type="domain" description="Thioredoxin" evidence="7">
    <location>
        <begin position="22"/>
        <end position="170"/>
    </location>
</feature>
<accession>A0A9E7IUN7</accession>
<dbReference type="PROSITE" id="PS51352">
    <property type="entry name" value="THIOREDOXIN_2"/>
    <property type="match status" value="1"/>
</dbReference>
<dbReference type="HAMAP" id="MF_00269">
    <property type="entry name" value="Tpx"/>
    <property type="match status" value="1"/>
</dbReference>
<dbReference type="SUPFAM" id="SSF52833">
    <property type="entry name" value="Thioredoxin-like"/>
    <property type="match status" value="1"/>
</dbReference>
<dbReference type="InterPro" id="IPR002065">
    <property type="entry name" value="TPX"/>
</dbReference>
<dbReference type="GO" id="GO:0008379">
    <property type="term" value="F:thioredoxin peroxidase activity"/>
    <property type="evidence" value="ECO:0007669"/>
    <property type="project" value="UniProtKB-UniRule"/>
</dbReference>
<evidence type="ECO:0000256" key="3">
    <source>
        <dbReference type="ARBA" id="ARBA00023002"/>
    </source>
</evidence>
<feature type="active site" description="Cysteine sulfenic acid (-SOH) intermediate" evidence="6">
    <location>
        <position position="64"/>
    </location>
</feature>
<dbReference type="AlphaFoldDB" id="A0A9E7IUN7"/>
<comment type="catalytic activity">
    <reaction evidence="6">
        <text>a hydroperoxide + [thioredoxin]-dithiol = an alcohol + [thioredoxin]-disulfide + H2O</text>
        <dbReference type="Rhea" id="RHEA:62620"/>
        <dbReference type="Rhea" id="RHEA-COMP:10698"/>
        <dbReference type="Rhea" id="RHEA-COMP:10700"/>
        <dbReference type="ChEBI" id="CHEBI:15377"/>
        <dbReference type="ChEBI" id="CHEBI:29950"/>
        <dbReference type="ChEBI" id="CHEBI:30879"/>
        <dbReference type="ChEBI" id="CHEBI:35924"/>
        <dbReference type="ChEBI" id="CHEBI:50058"/>
        <dbReference type="EC" id="1.11.1.24"/>
    </reaction>
</comment>
<name>A0A9E7IUN7_9FIRM</name>
<keyword evidence="9" id="KW-1185">Reference proteome</keyword>
<evidence type="ECO:0000313" key="8">
    <source>
        <dbReference type="EMBL" id="UQK59168.1"/>
    </source>
</evidence>
<sequence length="170" mass="18670">MNERKGIITFGGSPVTLIGEETKVGSKAPDFKALKNDLSEFSLDEVKGKVVIISSVPSIDTPVCELQTKRFNEEAAKLGDAVVLTLSCDLPFAQSRFCAADGIDKVIVLSDHRDLDFGTKYGLVIKELRLLARAITIIDKDGTIKYQEIVSEVTKHPDYDKALEEAKKLI</sequence>
<dbReference type="EMBL" id="CP096649">
    <property type="protein sequence ID" value="UQK59168.1"/>
    <property type="molecule type" value="Genomic_DNA"/>
</dbReference>
<evidence type="ECO:0000256" key="4">
    <source>
        <dbReference type="ARBA" id="ARBA00023157"/>
    </source>
</evidence>
<comment type="miscellaneous">
    <text evidence="6">The active site is a conserved redox-active cysteine residue, the peroxidatic cysteine (C(P)), which makes the nucleophilic attack on the peroxide substrate. The peroxide oxidizes the C(P)-SH to cysteine sulfenic acid (C(P)-SOH), which then reacts with another cysteine residue, the resolving cysteine (C(R)), to form a disulfide bridge. The disulfide is subsequently reduced by an appropriate electron donor to complete the catalytic cycle. In this atypical 2-Cys peroxiredoxin, C(R) is present in the same subunit to form an intramolecular disulfide. The disulfide is subsequently reduced by thioredoxin.</text>
</comment>
<feature type="disulfide bond" description="Redox-active" evidence="6">
    <location>
        <begin position="64"/>
        <end position="98"/>
    </location>
</feature>
<proteinExistence type="inferred from homology"/>
<dbReference type="Gene3D" id="3.40.30.10">
    <property type="entry name" value="Glutaredoxin"/>
    <property type="match status" value="1"/>
</dbReference>
<dbReference type="RefSeq" id="WP_249242679.1">
    <property type="nucleotide sequence ID" value="NZ_CP096649.1"/>
</dbReference>
<organism evidence="8 9">
    <name type="scientific">Fenollaria massiliensis</name>
    <dbReference type="NCBI Taxonomy" id="938288"/>
    <lineage>
        <taxon>Bacteria</taxon>
        <taxon>Bacillati</taxon>
        <taxon>Bacillota</taxon>
        <taxon>Clostridia</taxon>
        <taxon>Eubacteriales</taxon>
        <taxon>Fenollaria</taxon>
    </lineage>
</organism>
<keyword evidence="1 6" id="KW-0575">Peroxidase</keyword>
<dbReference type="KEGG" id="fms:M1R53_00430"/>
<evidence type="ECO:0000259" key="7">
    <source>
        <dbReference type="PROSITE" id="PS51352"/>
    </source>
</evidence>
<dbReference type="PANTHER" id="PTHR43110">
    <property type="entry name" value="THIOL PEROXIDASE"/>
    <property type="match status" value="1"/>
</dbReference>
<dbReference type="CDD" id="cd03014">
    <property type="entry name" value="PRX_Atyp2cys"/>
    <property type="match status" value="1"/>
</dbReference>
<evidence type="ECO:0000313" key="9">
    <source>
        <dbReference type="Proteomes" id="UP000831151"/>
    </source>
</evidence>
<dbReference type="InterPro" id="IPR018219">
    <property type="entry name" value="Tpx_CS"/>
</dbReference>
<dbReference type="InterPro" id="IPR036249">
    <property type="entry name" value="Thioredoxin-like_sf"/>
</dbReference>
<comment type="subunit">
    <text evidence="6">Homodimer.</text>
</comment>
<dbReference type="InterPro" id="IPR050455">
    <property type="entry name" value="Tpx_Peroxidase_subfamily"/>
</dbReference>
<keyword evidence="5 6" id="KW-0676">Redox-active center</keyword>
<evidence type="ECO:0000256" key="1">
    <source>
        <dbReference type="ARBA" id="ARBA00022559"/>
    </source>
</evidence>
<evidence type="ECO:0000256" key="2">
    <source>
        <dbReference type="ARBA" id="ARBA00022862"/>
    </source>
</evidence>
<comment type="similarity">
    <text evidence="6">Belongs to the peroxiredoxin family. Tpx subfamily.</text>
</comment>
<gene>
    <name evidence="6 8" type="primary">tpx</name>
    <name evidence="8" type="ORF">M1R53_00430</name>
</gene>
<keyword evidence="2 6" id="KW-0049">Antioxidant</keyword>
<evidence type="ECO:0000256" key="5">
    <source>
        <dbReference type="ARBA" id="ARBA00023284"/>
    </source>
</evidence>
<dbReference type="InterPro" id="IPR013766">
    <property type="entry name" value="Thioredoxin_domain"/>
</dbReference>
<protein>
    <recommendedName>
        <fullName evidence="6">Thiol peroxidase</fullName>
        <shortName evidence="6">Tpx</shortName>
        <ecNumber evidence="6">1.11.1.24</ecNumber>
    </recommendedName>
    <alternativeName>
        <fullName evidence="6">Peroxiredoxin tpx</fullName>
        <shortName evidence="6">Prx</shortName>
    </alternativeName>
    <alternativeName>
        <fullName evidence="6">Thioredoxin peroxidase</fullName>
    </alternativeName>
    <alternativeName>
        <fullName evidence="6">Thioredoxin-dependent peroxiredoxin</fullName>
    </alternativeName>
</protein>
<dbReference type="InterPro" id="IPR013740">
    <property type="entry name" value="Redoxin"/>
</dbReference>
<dbReference type="NCBIfam" id="NF001808">
    <property type="entry name" value="PRK00522.1"/>
    <property type="match status" value="1"/>
</dbReference>
<comment type="function">
    <text evidence="6">Thiol-specific peroxidase that catalyzes the reduction of hydrogen peroxide and organic hydroperoxides to water and alcohols, respectively. Plays a role in cell protection against oxidative stress by detoxifying peroxides.</text>
</comment>
<dbReference type="Proteomes" id="UP000831151">
    <property type="component" value="Chromosome"/>
</dbReference>
<dbReference type="Pfam" id="PF08534">
    <property type="entry name" value="Redoxin"/>
    <property type="match status" value="1"/>
</dbReference>
<dbReference type="EC" id="1.11.1.24" evidence="6"/>
<evidence type="ECO:0000256" key="6">
    <source>
        <dbReference type="HAMAP-Rule" id="MF_00269"/>
    </source>
</evidence>
<reference evidence="8" key="1">
    <citation type="submission" date="2022-04" db="EMBL/GenBank/DDBJ databases">
        <title>Complete genome sequences of Ezakiella coagulans and Fenollaria massiliensis.</title>
        <authorList>
            <person name="France M.T."/>
            <person name="Clifford J."/>
            <person name="Narina S."/>
            <person name="Rutt L."/>
            <person name="Ravel J."/>
        </authorList>
    </citation>
    <scope>NUCLEOTIDE SEQUENCE</scope>
    <source>
        <strain evidence="8">C0061C2</strain>
    </source>
</reference>
<dbReference type="PANTHER" id="PTHR43110:SF1">
    <property type="entry name" value="THIOL PEROXIDASE"/>
    <property type="match status" value="1"/>
</dbReference>
<keyword evidence="4 6" id="KW-1015">Disulfide bond</keyword>
<keyword evidence="3 6" id="KW-0560">Oxidoreductase</keyword>